<comment type="caution">
    <text evidence="2">The sequence shown here is derived from an EMBL/GenBank/DDBJ whole genome shotgun (WGS) entry which is preliminary data.</text>
</comment>
<dbReference type="AlphaFoldDB" id="A0A2N5U8K7"/>
<reference evidence="2 3" key="1">
    <citation type="submission" date="2017-11" db="EMBL/GenBank/DDBJ databases">
        <title>De novo assembly and phasing of dikaryotic genomes from two isolates of Puccinia coronata f. sp. avenae, the causal agent of oat crown rust.</title>
        <authorList>
            <person name="Miller M.E."/>
            <person name="Zhang Y."/>
            <person name="Omidvar V."/>
            <person name="Sperschneider J."/>
            <person name="Schwessinger B."/>
            <person name="Raley C."/>
            <person name="Palmer J.M."/>
            <person name="Garnica D."/>
            <person name="Upadhyaya N."/>
            <person name="Rathjen J."/>
            <person name="Taylor J.M."/>
            <person name="Park R.F."/>
            <person name="Dodds P.N."/>
            <person name="Hirsch C.D."/>
            <person name="Kianian S.F."/>
            <person name="Figueroa M."/>
        </authorList>
    </citation>
    <scope>NUCLEOTIDE SEQUENCE [LARGE SCALE GENOMIC DNA]</scope>
    <source>
        <strain evidence="2">12SD80</strain>
    </source>
</reference>
<organism evidence="2 3">
    <name type="scientific">Puccinia coronata f. sp. avenae</name>
    <dbReference type="NCBI Taxonomy" id="200324"/>
    <lineage>
        <taxon>Eukaryota</taxon>
        <taxon>Fungi</taxon>
        <taxon>Dikarya</taxon>
        <taxon>Basidiomycota</taxon>
        <taxon>Pucciniomycotina</taxon>
        <taxon>Pucciniomycetes</taxon>
        <taxon>Pucciniales</taxon>
        <taxon>Pucciniaceae</taxon>
        <taxon>Puccinia</taxon>
    </lineage>
</organism>
<dbReference type="EMBL" id="PGCI01000205">
    <property type="protein sequence ID" value="PLW34076.1"/>
    <property type="molecule type" value="Genomic_DNA"/>
</dbReference>
<protein>
    <submittedName>
        <fullName evidence="2">Uncharacterized protein</fullName>
    </submittedName>
</protein>
<evidence type="ECO:0000256" key="1">
    <source>
        <dbReference type="SAM" id="MobiDB-lite"/>
    </source>
</evidence>
<accession>A0A2N5U8K7</accession>
<proteinExistence type="predicted"/>
<name>A0A2N5U8K7_9BASI</name>
<evidence type="ECO:0000313" key="2">
    <source>
        <dbReference type="EMBL" id="PLW34076.1"/>
    </source>
</evidence>
<sequence>MEYLGVESSTSRTLGQQVLSERSTDELEPRVMIGGASFTTPYPNAGSPALLKQLLPSPIHQHGAAQ</sequence>
<feature type="compositionally biased region" description="Polar residues" evidence="1">
    <location>
        <begin position="7"/>
        <end position="21"/>
    </location>
</feature>
<evidence type="ECO:0000313" key="3">
    <source>
        <dbReference type="Proteomes" id="UP000235392"/>
    </source>
</evidence>
<dbReference type="Proteomes" id="UP000235392">
    <property type="component" value="Unassembled WGS sequence"/>
</dbReference>
<gene>
    <name evidence="2" type="ORF">PCASD_13080</name>
</gene>
<feature type="region of interest" description="Disordered" evidence="1">
    <location>
        <begin position="1"/>
        <end position="30"/>
    </location>
</feature>